<evidence type="ECO:0000256" key="2">
    <source>
        <dbReference type="SAM" id="SignalP"/>
    </source>
</evidence>
<accession>A0AAJ1BCQ7</accession>
<dbReference type="Proteomes" id="UP001200537">
    <property type="component" value="Unassembled WGS sequence"/>
</dbReference>
<sequence>MRYTSNFRETTISRLLFIAVTISAAANLFLTSLGVAVAYAADTETTSVGDNLTASWDPTAKILTVSGHGQLDRAKWMSETPATHNEPNSRFCGTVKDANGNAKPAEPQPVEI</sequence>
<proteinExistence type="predicted"/>
<gene>
    <name evidence="3" type="ORF">L0M99_07695</name>
</gene>
<comment type="caution">
    <text evidence="3">The sequence shown here is derived from an EMBL/GenBank/DDBJ whole genome shotgun (WGS) entry which is preliminary data.</text>
</comment>
<feature type="signal peptide" evidence="2">
    <location>
        <begin position="1"/>
        <end position="40"/>
    </location>
</feature>
<dbReference type="EMBL" id="JAKNHJ010000015">
    <property type="protein sequence ID" value="MCG4618371.1"/>
    <property type="molecule type" value="Genomic_DNA"/>
</dbReference>
<evidence type="ECO:0000313" key="4">
    <source>
        <dbReference type="Proteomes" id="UP001200537"/>
    </source>
</evidence>
<name>A0AAJ1BCQ7_9ACTO</name>
<protein>
    <submittedName>
        <fullName evidence="3">Uncharacterized protein</fullName>
    </submittedName>
</protein>
<keyword evidence="2" id="KW-0732">Signal</keyword>
<evidence type="ECO:0000313" key="3">
    <source>
        <dbReference type="EMBL" id="MCG4618371.1"/>
    </source>
</evidence>
<dbReference type="AlphaFoldDB" id="A0AAJ1BCQ7"/>
<feature type="region of interest" description="Disordered" evidence="1">
    <location>
        <begin position="79"/>
        <end position="112"/>
    </location>
</feature>
<feature type="chain" id="PRO_5042525547" evidence="2">
    <location>
        <begin position="41"/>
        <end position="112"/>
    </location>
</feature>
<organism evidence="3 4">
    <name type="scientific">Varibaculum cambriense</name>
    <dbReference type="NCBI Taxonomy" id="184870"/>
    <lineage>
        <taxon>Bacteria</taxon>
        <taxon>Bacillati</taxon>
        <taxon>Actinomycetota</taxon>
        <taxon>Actinomycetes</taxon>
        <taxon>Actinomycetales</taxon>
        <taxon>Actinomycetaceae</taxon>
        <taxon>Varibaculum</taxon>
    </lineage>
</organism>
<reference evidence="3" key="1">
    <citation type="submission" date="2022-01" db="EMBL/GenBank/DDBJ databases">
        <title>Collection of gut derived symbiotic bacterial strains cultured from healthy donors.</title>
        <authorList>
            <person name="Lin H."/>
            <person name="Kohout C."/>
            <person name="Waligurski E."/>
            <person name="Pamer E.G."/>
        </authorList>
    </citation>
    <scope>NUCLEOTIDE SEQUENCE</scope>
    <source>
        <strain evidence="3">DFI.7.46</strain>
    </source>
</reference>
<dbReference type="RefSeq" id="WP_038109034.1">
    <property type="nucleotide sequence ID" value="NZ_JAGZVZ010000012.1"/>
</dbReference>
<evidence type="ECO:0000256" key="1">
    <source>
        <dbReference type="SAM" id="MobiDB-lite"/>
    </source>
</evidence>